<dbReference type="Proteomes" id="UP000232638">
    <property type="component" value="Chromosome"/>
</dbReference>
<dbReference type="Gene3D" id="3.40.50.1460">
    <property type="match status" value="1"/>
</dbReference>
<sequence>MSEHRPPAPAPDQGPAAAAAPAPDPADPFPGAPQLRLDPGGHTAAIRRTAVDAAGLWLVSGSDDKTVRVWRLAGAAAPGEGPGTLERTIRVPLGPGHLGKVYAVALSPDGERVAVGGWLGPSGEDFIYLFDRATGTLRQRIKGLPMVVLHLAFDRTGRRLAAVLGRGGLRIYGLASGGALAGASAAWSEDGRDSDYGGDAYWADFAADGRLVTSCYDGQVRLYAPPPDGPDATPRRSFWGRIKSALSGGGQGLKPTHRVRPPGGKRPFTVAFSPDGTRIAVGYTDSTTVDLLDGRTLAHLGSANTAGIGNGNLGTVAWSADGGTLFAGGRYDEGGDSPVLRWSQAGLGARGRPLRATTNTVMTLHPLPDGGLVIGASDGIFVLGSPSPGAEPEPRWSNPLAAADFRGQCHDKGIRLSATGDRVAFGYGQWGKRPALFDLGTRALTLDPSAAALADLTLPDEGRADPDPAHPGGPGCLVTDWVNNTEPKLAGRPLKLEPYEIARSLALTPPGSPGDLGFLLGTEWRLRAYTSTGRECWQQPVPGTVWALNVTRDGRYAVAGYGDGTLRWHRLTDGAEVLALYPAPSQSGDPPGTQPRWVLWTPLGHYAASAGGEDLIGWHVNRGPDQAPDFFGASRLRERFNRPDVIALVLESADPAAALRLADAARGTAPAAETGSRGITFLLPPVLRLLSHGLTVVADGTRVDCTYKADSDAAPVLRVEARLDGRPLPLLLDRRELETDGGRRVVGQLRVLAPPGPGVLSLVPFSELGAGEAVLLPIPWSGDADWRKPRLYGLTVGVGAYPPQIVQPLRFAAADADAVAAELRAQAGGLYREVQVRPLTDAAAGRTAILEGLHWLELEVGQRDVAVVFLAGHGLKDHFGAYYYLSVDGDPAAPHHSAIKGGDIAEYLRRIQGKVVLMLDTCYSGALLGDTRAALDSLPDLDRFANELADADTGVVVFSSSSGAQLSREDAAWGHGAFTCALLEAIRDGRADFSRLGFVTLAELECYLADRVKALTAGRQHPTVTKPKAVTDYRMFRVGCRSG</sequence>
<evidence type="ECO:0000313" key="6">
    <source>
        <dbReference type="Proteomes" id="UP000232638"/>
    </source>
</evidence>
<keyword evidence="2" id="KW-0677">Repeat</keyword>
<evidence type="ECO:0000256" key="4">
    <source>
        <dbReference type="SAM" id="MobiDB-lite"/>
    </source>
</evidence>
<dbReference type="RefSeq" id="WP_100919247.1">
    <property type="nucleotide sequence ID" value="NZ_CP020370.1"/>
</dbReference>
<dbReference type="InterPro" id="IPR015943">
    <property type="entry name" value="WD40/YVTN_repeat-like_dom_sf"/>
</dbReference>
<dbReference type="PROSITE" id="PS50082">
    <property type="entry name" value="WD_REPEATS_2"/>
    <property type="match status" value="1"/>
</dbReference>
<name>A0A2K8U7E8_9GAMM</name>
<protein>
    <submittedName>
        <fullName evidence="5">Uncharacterized protein</fullName>
    </submittedName>
</protein>
<feature type="compositionally biased region" description="Pro residues" evidence="4">
    <location>
        <begin position="22"/>
        <end position="31"/>
    </location>
</feature>
<dbReference type="OrthoDB" id="235631at2"/>
<dbReference type="Gene3D" id="2.130.10.10">
    <property type="entry name" value="YVTN repeat-like/Quinoprotein amine dehydrogenase"/>
    <property type="match status" value="2"/>
</dbReference>
<organism evidence="5 6">
    <name type="scientific">Candidatus Thiodictyon syntrophicum</name>
    <dbReference type="NCBI Taxonomy" id="1166950"/>
    <lineage>
        <taxon>Bacteria</taxon>
        <taxon>Pseudomonadati</taxon>
        <taxon>Pseudomonadota</taxon>
        <taxon>Gammaproteobacteria</taxon>
        <taxon>Chromatiales</taxon>
        <taxon>Chromatiaceae</taxon>
        <taxon>Thiodictyon</taxon>
    </lineage>
</organism>
<dbReference type="KEGG" id="tsy:THSYN_11265"/>
<evidence type="ECO:0000256" key="3">
    <source>
        <dbReference type="PROSITE-ProRule" id="PRU00221"/>
    </source>
</evidence>
<evidence type="ECO:0000256" key="2">
    <source>
        <dbReference type="ARBA" id="ARBA00022737"/>
    </source>
</evidence>
<dbReference type="InterPro" id="IPR001680">
    <property type="entry name" value="WD40_rpt"/>
</dbReference>
<dbReference type="PROSITE" id="PS50294">
    <property type="entry name" value="WD_REPEATS_REGION"/>
    <property type="match status" value="1"/>
</dbReference>
<dbReference type="SUPFAM" id="SSF50998">
    <property type="entry name" value="Quinoprotein alcohol dehydrogenase-like"/>
    <property type="match status" value="1"/>
</dbReference>
<dbReference type="SMART" id="SM00320">
    <property type="entry name" value="WD40"/>
    <property type="match status" value="6"/>
</dbReference>
<feature type="repeat" description="WD" evidence="3">
    <location>
        <begin position="39"/>
        <end position="72"/>
    </location>
</feature>
<dbReference type="InterPro" id="IPR029030">
    <property type="entry name" value="Caspase-like_dom_sf"/>
</dbReference>
<reference evidence="5 6" key="1">
    <citation type="submission" date="2017-03" db="EMBL/GenBank/DDBJ databases">
        <title>Complete genome sequence of Candidatus 'Thiodictyon syntrophicum' sp. nov. strain Cad16T, a photolithoautotroph purple sulfur bacterium isolated from an alpine meromictic lake.</title>
        <authorList>
            <person name="Luedin S.M."/>
            <person name="Pothier J.F."/>
            <person name="Danza F."/>
            <person name="Storelli N."/>
            <person name="Wittwer M."/>
            <person name="Tonolla M."/>
        </authorList>
    </citation>
    <scope>NUCLEOTIDE SEQUENCE [LARGE SCALE GENOMIC DNA]</scope>
    <source>
        <strain evidence="5 6">Cad16T</strain>
    </source>
</reference>
<gene>
    <name evidence="5" type="ORF">THSYN_11265</name>
</gene>
<dbReference type="PANTHER" id="PTHR19848">
    <property type="entry name" value="WD40 REPEAT PROTEIN"/>
    <property type="match status" value="1"/>
</dbReference>
<evidence type="ECO:0000313" key="5">
    <source>
        <dbReference type="EMBL" id="AUB81475.1"/>
    </source>
</evidence>
<proteinExistence type="predicted"/>
<dbReference type="InterPro" id="IPR011047">
    <property type="entry name" value="Quinoprotein_ADH-like_sf"/>
</dbReference>
<accession>A0A2K8U7E8</accession>
<dbReference type="SUPFAM" id="SSF52129">
    <property type="entry name" value="Caspase-like"/>
    <property type="match status" value="1"/>
</dbReference>
<dbReference type="SUPFAM" id="SSF101908">
    <property type="entry name" value="Putative isomerase YbhE"/>
    <property type="match status" value="1"/>
</dbReference>
<dbReference type="EMBL" id="CP020370">
    <property type="protein sequence ID" value="AUB81475.1"/>
    <property type="molecule type" value="Genomic_DNA"/>
</dbReference>
<feature type="region of interest" description="Disordered" evidence="4">
    <location>
        <begin position="1"/>
        <end position="40"/>
    </location>
</feature>
<keyword evidence="6" id="KW-1185">Reference proteome</keyword>
<keyword evidence="1 3" id="KW-0853">WD repeat</keyword>
<evidence type="ECO:0000256" key="1">
    <source>
        <dbReference type="ARBA" id="ARBA00022574"/>
    </source>
</evidence>
<dbReference type="PANTHER" id="PTHR19848:SF8">
    <property type="entry name" value="F-BOX AND WD REPEAT DOMAIN CONTAINING 7"/>
    <property type="match status" value="1"/>
</dbReference>
<dbReference type="AlphaFoldDB" id="A0A2K8U7E8"/>
<dbReference type="Pfam" id="PF00400">
    <property type="entry name" value="WD40"/>
    <property type="match status" value="2"/>
</dbReference>